<dbReference type="Gramene" id="KQK88069">
    <property type="protein sequence ID" value="KQK88069"/>
    <property type="gene ID" value="SETIT_038500mg"/>
</dbReference>
<accession>K4AHZ3</accession>
<dbReference type="EnsemblPlants" id="KQK88069">
    <property type="protein sequence ID" value="KQK88069"/>
    <property type="gene ID" value="SETIT_038500mg"/>
</dbReference>
<keyword evidence="2" id="KW-1185">Reference proteome</keyword>
<evidence type="ECO:0000313" key="2">
    <source>
        <dbReference type="Proteomes" id="UP000004995"/>
    </source>
</evidence>
<dbReference type="Proteomes" id="UP000004995">
    <property type="component" value="Unassembled WGS sequence"/>
</dbReference>
<sequence length="52" mass="5936">MAFIKEIQPKITVFVAVMLKRNVQPPGPFLKHIMFHLLSGYFQGICISTFPT</sequence>
<dbReference type="InParanoid" id="K4AHZ3"/>
<protein>
    <submittedName>
        <fullName evidence="1">Uncharacterized protein</fullName>
    </submittedName>
</protein>
<proteinExistence type="predicted"/>
<name>K4AHZ3_SETIT</name>
<dbReference type="AlphaFoldDB" id="K4AHZ3"/>
<reference evidence="2" key="1">
    <citation type="journal article" date="2012" name="Nat. Biotechnol.">
        <title>Reference genome sequence of the model plant Setaria.</title>
        <authorList>
            <person name="Bennetzen J.L."/>
            <person name="Schmutz J."/>
            <person name="Wang H."/>
            <person name="Percifield R."/>
            <person name="Hawkins J."/>
            <person name="Pontaroli A.C."/>
            <person name="Estep M."/>
            <person name="Feng L."/>
            <person name="Vaughn J.N."/>
            <person name="Grimwood J."/>
            <person name="Jenkins J."/>
            <person name="Barry K."/>
            <person name="Lindquist E."/>
            <person name="Hellsten U."/>
            <person name="Deshpande S."/>
            <person name="Wang X."/>
            <person name="Wu X."/>
            <person name="Mitros T."/>
            <person name="Triplett J."/>
            <person name="Yang X."/>
            <person name="Ye C.Y."/>
            <person name="Mauro-Herrera M."/>
            <person name="Wang L."/>
            <person name="Li P."/>
            <person name="Sharma M."/>
            <person name="Sharma R."/>
            <person name="Ronald P.C."/>
            <person name="Panaud O."/>
            <person name="Kellogg E.A."/>
            <person name="Brutnell T.P."/>
            <person name="Doust A.N."/>
            <person name="Tuskan G.A."/>
            <person name="Rokhsar D."/>
            <person name="Devos K.M."/>
        </authorList>
    </citation>
    <scope>NUCLEOTIDE SEQUENCE [LARGE SCALE GENOMIC DNA]</scope>
    <source>
        <strain evidence="2">cv. Yugu1</strain>
    </source>
</reference>
<dbReference type="HOGENOM" id="CLU_3090920_0_0_1"/>
<reference evidence="1" key="2">
    <citation type="submission" date="2018-08" db="UniProtKB">
        <authorList>
            <consortium name="EnsemblPlants"/>
        </authorList>
    </citation>
    <scope>IDENTIFICATION</scope>
    <source>
        <strain evidence="1">Yugu1</strain>
    </source>
</reference>
<evidence type="ECO:0000313" key="1">
    <source>
        <dbReference type="EnsemblPlants" id="KQK88069"/>
    </source>
</evidence>
<dbReference type="EMBL" id="AGNK02005481">
    <property type="status" value="NOT_ANNOTATED_CDS"/>
    <property type="molecule type" value="Genomic_DNA"/>
</dbReference>
<organism evidence="1 2">
    <name type="scientific">Setaria italica</name>
    <name type="common">Foxtail millet</name>
    <name type="synonym">Panicum italicum</name>
    <dbReference type="NCBI Taxonomy" id="4555"/>
    <lineage>
        <taxon>Eukaryota</taxon>
        <taxon>Viridiplantae</taxon>
        <taxon>Streptophyta</taxon>
        <taxon>Embryophyta</taxon>
        <taxon>Tracheophyta</taxon>
        <taxon>Spermatophyta</taxon>
        <taxon>Magnoliopsida</taxon>
        <taxon>Liliopsida</taxon>
        <taxon>Poales</taxon>
        <taxon>Poaceae</taxon>
        <taxon>PACMAD clade</taxon>
        <taxon>Panicoideae</taxon>
        <taxon>Panicodae</taxon>
        <taxon>Paniceae</taxon>
        <taxon>Cenchrinae</taxon>
        <taxon>Setaria</taxon>
    </lineage>
</organism>